<name>A0A150GJE6_GONPE</name>
<evidence type="ECO:0008006" key="4">
    <source>
        <dbReference type="Google" id="ProtNLM"/>
    </source>
</evidence>
<dbReference type="InterPro" id="IPR011009">
    <property type="entry name" value="Kinase-like_dom_sf"/>
</dbReference>
<organism evidence="2 3">
    <name type="scientific">Gonium pectorale</name>
    <name type="common">Green alga</name>
    <dbReference type="NCBI Taxonomy" id="33097"/>
    <lineage>
        <taxon>Eukaryota</taxon>
        <taxon>Viridiplantae</taxon>
        <taxon>Chlorophyta</taxon>
        <taxon>core chlorophytes</taxon>
        <taxon>Chlorophyceae</taxon>
        <taxon>CS clade</taxon>
        <taxon>Chlamydomonadales</taxon>
        <taxon>Volvocaceae</taxon>
        <taxon>Gonium</taxon>
    </lineage>
</organism>
<evidence type="ECO:0000256" key="1">
    <source>
        <dbReference type="SAM" id="Phobius"/>
    </source>
</evidence>
<dbReference type="PANTHER" id="PTHR37171">
    <property type="entry name" value="SERINE/THREONINE-PROTEIN KINASE YRZF-RELATED"/>
    <property type="match status" value="1"/>
</dbReference>
<protein>
    <recommendedName>
        <fullName evidence="4">Protein kinase domain-containing protein</fullName>
    </recommendedName>
</protein>
<dbReference type="InterPro" id="IPR008266">
    <property type="entry name" value="Tyr_kinase_AS"/>
</dbReference>
<feature type="transmembrane region" description="Helical" evidence="1">
    <location>
        <begin position="323"/>
        <end position="344"/>
    </location>
</feature>
<dbReference type="SUPFAM" id="SSF56112">
    <property type="entry name" value="Protein kinase-like (PK-like)"/>
    <property type="match status" value="1"/>
</dbReference>
<accession>A0A150GJE6</accession>
<dbReference type="InterPro" id="IPR052396">
    <property type="entry name" value="Meiotic_Drive_Suppr_Kinase"/>
</dbReference>
<proteinExistence type="predicted"/>
<reference evidence="3" key="1">
    <citation type="journal article" date="2016" name="Nat. Commun.">
        <title>The Gonium pectorale genome demonstrates co-option of cell cycle regulation during the evolution of multicellularity.</title>
        <authorList>
            <person name="Hanschen E.R."/>
            <person name="Marriage T.N."/>
            <person name="Ferris P.J."/>
            <person name="Hamaji T."/>
            <person name="Toyoda A."/>
            <person name="Fujiyama A."/>
            <person name="Neme R."/>
            <person name="Noguchi H."/>
            <person name="Minakuchi Y."/>
            <person name="Suzuki M."/>
            <person name="Kawai-Toyooka H."/>
            <person name="Smith D.R."/>
            <person name="Sparks H."/>
            <person name="Anderson J."/>
            <person name="Bakaric R."/>
            <person name="Luria V."/>
            <person name="Karger A."/>
            <person name="Kirschner M.W."/>
            <person name="Durand P.M."/>
            <person name="Michod R.E."/>
            <person name="Nozaki H."/>
            <person name="Olson B.J."/>
        </authorList>
    </citation>
    <scope>NUCLEOTIDE SEQUENCE [LARGE SCALE GENOMIC DNA]</scope>
    <source>
        <strain evidence="3">NIES-2863</strain>
    </source>
</reference>
<dbReference type="Proteomes" id="UP000075714">
    <property type="component" value="Unassembled WGS sequence"/>
</dbReference>
<keyword evidence="1" id="KW-1133">Transmembrane helix</keyword>
<dbReference type="PANTHER" id="PTHR37171:SF1">
    <property type="entry name" value="SERINE_THREONINE-PROTEIN KINASE YRZF-RELATED"/>
    <property type="match status" value="1"/>
</dbReference>
<sequence length="346" mass="35720">MDVDAERRTQQRAQLRGLGIADAPFLDAELDGLEREGYIIDAHFLGTASREGLREAGLRAARIDEIFSAREAPGREQGNKEQLIGREVMDELLRNACKESYAQADSSCSQLQRAAGAQEPAGPPQSVATAAVVAVTGADVPPPPPAQHAWLELLAERAHGGDGMLFDGTVDGTAAVIKVYLWDRAGLAAFYREATAYRALASLQGSVVPQVLLMGKMRDGLRYLALRPVGGGRPLSWVGRPFQPAVVRAALRALEAAQHACGGFVHGDISLDNILLVEAPGGTATGGTAAASEAGGTLAGAAGGVAGTEAREPRPPLPPGAEAMAVVVAAAASVVSLMAAAVVLEA</sequence>
<dbReference type="PROSITE" id="PS00109">
    <property type="entry name" value="PROTEIN_KINASE_TYR"/>
    <property type="match status" value="1"/>
</dbReference>
<dbReference type="EMBL" id="LSYV01000021">
    <property type="protein sequence ID" value="KXZ49580.1"/>
    <property type="molecule type" value="Genomic_DNA"/>
</dbReference>
<keyword evidence="3" id="KW-1185">Reference proteome</keyword>
<dbReference type="AlphaFoldDB" id="A0A150GJE6"/>
<dbReference type="OrthoDB" id="552636at2759"/>
<evidence type="ECO:0000313" key="3">
    <source>
        <dbReference type="Proteomes" id="UP000075714"/>
    </source>
</evidence>
<keyword evidence="1" id="KW-0472">Membrane</keyword>
<gene>
    <name evidence="2" type="ORF">GPECTOR_20g436</name>
</gene>
<comment type="caution">
    <text evidence="2">The sequence shown here is derived from an EMBL/GenBank/DDBJ whole genome shotgun (WGS) entry which is preliminary data.</text>
</comment>
<keyword evidence="1" id="KW-0812">Transmembrane</keyword>
<evidence type="ECO:0000313" key="2">
    <source>
        <dbReference type="EMBL" id="KXZ49580.1"/>
    </source>
</evidence>
<dbReference type="GO" id="GO:0004672">
    <property type="term" value="F:protein kinase activity"/>
    <property type="evidence" value="ECO:0007669"/>
    <property type="project" value="InterPro"/>
</dbReference>